<gene>
    <name evidence="7" type="ORF">PROFUN_12355</name>
</gene>
<keyword evidence="5" id="KW-0539">Nucleus</keyword>
<dbReference type="Pfam" id="PF00881">
    <property type="entry name" value="Nitroreductase"/>
    <property type="match status" value="1"/>
</dbReference>
<name>A0A2P6N9G3_9EUKA</name>
<evidence type="ECO:0000256" key="2">
    <source>
        <dbReference type="ARBA" id="ARBA00004496"/>
    </source>
</evidence>
<evidence type="ECO:0000313" key="7">
    <source>
        <dbReference type="EMBL" id="PRP80593.1"/>
    </source>
</evidence>
<organism evidence="7 8">
    <name type="scientific">Planoprotostelium fungivorum</name>
    <dbReference type="NCBI Taxonomy" id="1890364"/>
    <lineage>
        <taxon>Eukaryota</taxon>
        <taxon>Amoebozoa</taxon>
        <taxon>Evosea</taxon>
        <taxon>Variosea</taxon>
        <taxon>Cavosteliida</taxon>
        <taxon>Cavosteliaceae</taxon>
        <taxon>Planoprotostelium</taxon>
    </lineage>
</organism>
<comment type="caution">
    <text evidence="7">The sequence shown here is derived from an EMBL/GenBank/DDBJ whole genome shotgun (WGS) entry which is preliminary data.</text>
</comment>
<proteinExistence type="predicted"/>
<dbReference type="InterPro" id="IPR000415">
    <property type="entry name" value="Nitroreductase-like"/>
</dbReference>
<keyword evidence="4" id="KW-0560">Oxidoreductase</keyword>
<evidence type="ECO:0000256" key="5">
    <source>
        <dbReference type="ARBA" id="ARBA00023242"/>
    </source>
</evidence>
<dbReference type="GO" id="GO:0016491">
    <property type="term" value="F:oxidoreductase activity"/>
    <property type="evidence" value="ECO:0007669"/>
    <property type="project" value="UniProtKB-KW"/>
</dbReference>
<dbReference type="CDD" id="cd02140">
    <property type="entry name" value="Frm2-like"/>
    <property type="match status" value="1"/>
</dbReference>
<dbReference type="GO" id="GO:0034599">
    <property type="term" value="P:cellular response to oxidative stress"/>
    <property type="evidence" value="ECO:0007669"/>
    <property type="project" value="InterPro"/>
</dbReference>
<protein>
    <recommendedName>
        <fullName evidence="6">Nitroreductase domain-containing protein</fullName>
    </recommendedName>
</protein>
<reference evidence="7 8" key="1">
    <citation type="journal article" date="2018" name="Genome Biol. Evol.">
        <title>Multiple Roots of Fruiting Body Formation in Amoebozoa.</title>
        <authorList>
            <person name="Hillmann F."/>
            <person name="Forbes G."/>
            <person name="Novohradska S."/>
            <person name="Ferling I."/>
            <person name="Riege K."/>
            <person name="Groth M."/>
            <person name="Westermann M."/>
            <person name="Marz M."/>
            <person name="Spaller T."/>
            <person name="Winckler T."/>
            <person name="Schaap P."/>
            <person name="Glockner G."/>
        </authorList>
    </citation>
    <scope>NUCLEOTIDE SEQUENCE [LARGE SCALE GENOMIC DNA]</scope>
    <source>
        <strain evidence="7 8">Jena</strain>
    </source>
</reference>
<dbReference type="InParanoid" id="A0A2P6N9G3"/>
<dbReference type="EMBL" id="MDYQ01000144">
    <property type="protein sequence ID" value="PRP80593.1"/>
    <property type="molecule type" value="Genomic_DNA"/>
</dbReference>
<dbReference type="FunFam" id="3.40.109.10:FF:000001">
    <property type="entry name" value="Nitroreductase family"/>
    <property type="match status" value="1"/>
</dbReference>
<dbReference type="AlphaFoldDB" id="A0A2P6N9G3"/>
<dbReference type="PANTHER" id="PTHR43035:SF1">
    <property type="entry name" value="FATTY ACID REPRESSION MUTANT PROTEIN 2-RELATED"/>
    <property type="match status" value="1"/>
</dbReference>
<evidence type="ECO:0000256" key="3">
    <source>
        <dbReference type="ARBA" id="ARBA00022490"/>
    </source>
</evidence>
<dbReference type="OrthoDB" id="2138173at2759"/>
<dbReference type="Gene3D" id="3.40.109.10">
    <property type="entry name" value="NADH Oxidase"/>
    <property type="match status" value="1"/>
</dbReference>
<comment type="subcellular location">
    <subcellularLocation>
        <location evidence="2">Cytoplasm</location>
    </subcellularLocation>
    <subcellularLocation>
        <location evidence="1">Nucleus</location>
    </subcellularLocation>
</comment>
<sequence>MARLSEYGEASRTFQVLWRKGKSTNTMSDNFFNAAKGRRSIYAIKKSSTISDNKIGEIVQDAVKYAPSAFNSQSARTVVLFGRHHDKLWEMTKESPEHYAQTEKRLDGFKAGHGTILFFEDMTVVRGFQEKFVKYQDQFLNWSQQANGMLQYMIWTALETEGLGCSLQHYNPSIDDQVKLEFQIPAEWSLVAQMPFGERGGEPNSKEFKPLEDRVKIFHD</sequence>
<dbReference type="GO" id="GO:0005737">
    <property type="term" value="C:cytoplasm"/>
    <property type="evidence" value="ECO:0007669"/>
    <property type="project" value="UniProtKB-SubCell"/>
</dbReference>
<dbReference type="Proteomes" id="UP000241769">
    <property type="component" value="Unassembled WGS sequence"/>
</dbReference>
<evidence type="ECO:0000259" key="6">
    <source>
        <dbReference type="Pfam" id="PF00881"/>
    </source>
</evidence>
<evidence type="ECO:0000256" key="4">
    <source>
        <dbReference type="ARBA" id="ARBA00023002"/>
    </source>
</evidence>
<evidence type="ECO:0000313" key="8">
    <source>
        <dbReference type="Proteomes" id="UP000241769"/>
    </source>
</evidence>
<dbReference type="SUPFAM" id="SSF55469">
    <property type="entry name" value="FMN-dependent nitroreductase-like"/>
    <property type="match status" value="1"/>
</dbReference>
<dbReference type="STRING" id="1890364.A0A2P6N9G3"/>
<dbReference type="PANTHER" id="PTHR43035">
    <property type="entry name" value="FATTY ACID REPRESSION MUTANT PROTEIN 2-RELATED"/>
    <property type="match status" value="1"/>
</dbReference>
<dbReference type="InterPro" id="IPR029479">
    <property type="entry name" value="Nitroreductase"/>
</dbReference>
<dbReference type="InterPro" id="IPR033877">
    <property type="entry name" value="Frm2/Hbn1"/>
</dbReference>
<feature type="domain" description="Nitroreductase" evidence="6">
    <location>
        <begin position="36"/>
        <end position="197"/>
    </location>
</feature>
<evidence type="ECO:0000256" key="1">
    <source>
        <dbReference type="ARBA" id="ARBA00004123"/>
    </source>
</evidence>
<keyword evidence="3" id="KW-0963">Cytoplasm</keyword>
<keyword evidence="8" id="KW-1185">Reference proteome</keyword>
<dbReference type="GO" id="GO:0005634">
    <property type="term" value="C:nucleus"/>
    <property type="evidence" value="ECO:0007669"/>
    <property type="project" value="UniProtKB-SubCell"/>
</dbReference>
<accession>A0A2P6N9G3</accession>